<reference evidence="3" key="5">
    <citation type="submission" date="2018-04" db="UniProtKB">
        <authorList>
            <consortium name="EnsemblFungi"/>
        </authorList>
    </citation>
    <scope>IDENTIFICATION</scope>
    <source>
        <strain evidence="3">R3-111a-1</strain>
    </source>
</reference>
<reference evidence="3" key="4">
    <citation type="journal article" date="2015" name="G3 (Bethesda)">
        <title>Genome sequences of three phytopathogenic species of the Magnaporthaceae family of fungi.</title>
        <authorList>
            <person name="Okagaki L.H."/>
            <person name="Nunes C.C."/>
            <person name="Sailsbery J."/>
            <person name="Clay B."/>
            <person name="Brown D."/>
            <person name="John T."/>
            <person name="Oh Y."/>
            <person name="Young N."/>
            <person name="Fitzgerald M."/>
            <person name="Haas B.J."/>
            <person name="Zeng Q."/>
            <person name="Young S."/>
            <person name="Adiconis X."/>
            <person name="Fan L."/>
            <person name="Levin J.Z."/>
            <person name="Mitchell T.K."/>
            <person name="Okubara P.A."/>
            <person name="Farman M.L."/>
            <person name="Kohn L.M."/>
            <person name="Birren B."/>
            <person name="Ma L.-J."/>
            <person name="Dean R.A."/>
        </authorList>
    </citation>
    <scope>NUCLEOTIDE SEQUENCE</scope>
    <source>
        <strain evidence="3">R3-111a-1</strain>
    </source>
</reference>
<dbReference type="GeneID" id="20344056"/>
<feature type="region of interest" description="Disordered" evidence="1">
    <location>
        <begin position="1"/>
        <end position="42"/>
    </location>
</feature>
<protein>
    <submittedName>
        <fullName evidence="2 3">Uncharacterized protein</fullName>
    </submittedName>
</protein>
<dbReference type="AlphaFoldDB" id="J3NQP2"/>
<reference evidence="2" key="2">
    <citation type="submission" date="2010-07" db="EMBL/GenBank/DDBJ databases">
        <authorList>
            <consortium name="The Broad Institute Genome Sequencing Platform"/>
            <consortium name="Broad Institute Genome Sequencing Center for Infectious Disease"/>
            <person name="Ma L.-J."/>
            <person name="Dead R."/>
            <person name="Young S."/>
            <person name="Zeng Q."/>
            <person name="Koehrsen M."/>
            <person name="Alvarado L."/>
            <person name="Berlin A."/>
            <person name="Chapman S.B."/>
            <person name="Chen Z."/>
            <person name="Freedman E."/>
            <person name="Gellesch M."/>
            <person name="Goldberg J."/>
            <person name="Griggs A."/>
            <person name="Gujja S."/>
            <person name="Heilman E.R."/>
            <person name="Heiman D."/>
            <person name="Hepburn T."/>
            <person name="Howarth C."/>
            <person name="Jen D."/>
            <person name="Larson L."/>
            <person name="Mehta T."/>
            <person name="Neiman D."/>
            <person name="Pearson M."/>
            <person name="Roberts A."/>
            <person name="Saif S."/>
            <person name="Shea T."/>
            <person name="Shenoy N."/>
            <person name="Sisk P."/>
            <person name="Stolte C."/>
            <person name="Sykes S."/>
            <person name="Walk T."/>
            <person name="White J."/>
            <person name="Yandava C."/>
            <person name="Haas B."/>
            <person name="Nusbaum C."/>
            <person name="Birren B."/>
        </authorList>
    </citation>
    <scope>NUCLEOTIDE SEQUENCE</scope>
    <source>
        <strain evidence="2">R3-111a-1</strain>
    </source>
</reference>
<dbReference type="VEuPathDB" id="FungiDB:GGTG_03598"/>
<dbReference type="EnsemblFungi" id="EJT78498">
    <property type="protein sequence ID" value="EJT78498"/>
    <property type="gene ID" value="GGTG_03598"/>
</dbReference>
<reference evidence="4" key="1">
    <citation type="submission" date="2010-07" db="EMBL/GenBank/DDBJ databases">
        <title>The genome sequence of Gaeumannomyces graminis var. tritici strain R3-111a-1.</title>
        <authorList>
            <consortium name="The Broad Institute Genome Sequencing Platform"/>
            <person name="Ma L.-J."/>
            <person name="Dead R."/>
            <person name="Young S."/>
            <person name="Zeng Q."/>
            <person name="Koehrsen M."/>
            <person name="Alvarado L."/>
            <person name="Berlin A."/>
            <person name="Chapman S.B."/>
            <person name="Chen Z."/>
            <person name="Freedman E."/>
            <person name="Gellesch M."/>
            <person name="Goldberg J."/>
            <person name="Griggs A."/>
            <person name="Gujja S."/>
            <person name="Heilman E.R."/>
            <person name="Heiman D."/>
            <person name="Hepburn T."/>
            <person name="Howarth C."/>
            <person name="Jen D."/>
            <person name="Larson L."/>
            <person name="Mehta T."/>
            <person name="Neiman D."/>
            <person name="Pearson M."/>
            <person name="Roberts A."/>
            <person name="Saif S."/>
            <person name="Shea T."/>
            <person name="Shenoy N."/>
            <person name="Sisk P."/>
            <person name="Stolte C."/>
            <person name="Sykes S."/>
            <person name="Walk T."/>
            <person name="White J."/>
            <person name="Yandava C."/>
            <person name="Haas B."/>
            <person name="Nusbaum C."/>
            <person name="Birren B."/>
        </authorList>
    </citation>
    <scope>NUCLEOTIDE SEQUENCE [LARGE SCALE GENOMIC DNA]</scope>
    <source>
        <strain evidence="4">R3-111a-1</strain>
    </source>
</reference>
<evidence type="ECO:0000313" key="2">
    <source>
        <dbReference type="EMBL" id="EJT78498.1"/>
    </source>
</evidence>
<evidence type="ECO:0000256" key="1">
    <source>
        <dbReference type="SAM" id="MobiDB-lite"/>
    </source>
</evidence>
<accession>J3NQP2</accession>
<gene>
    <name evidence="3" type="primary">20344056</name>
    <name evidence="2" type="ORF">GGTG_03598</name>
</gene>
<dbReference type="OrthoDB" id="4796384at2759"/>
<keyword evidence="4" id="KW-1185">Reference proteome</keyword>
<evidence type="ECO:0000313" key="3">
    <source>
        <dbReference type="EnsemblFungi" id="EJT78498"/>
    </source>
</evidence>
<proteinExistence type="predicted"/>
<dbReference type="EMBL" id="GL385396">
    <property type="protein sequence ID" value="EJT78498.1"/>
    <property type="molecule type" value="Genomic_DNA"/>
</dbReference>
<reference evidence="2" key="3">
    <citation type="submission" date="2010-09" db="EMBL/GenBank/DDBJ databases">
        <title>Annotation of Gaeumannomyces graminis var. tritici R3-111a-1.</title>
        <authorList>
            <consortium name="The Broad Institute Genome Sequencing Platform"/>
            <person name="Ma L.-J."/>
            <person name="Dead R."/>
            <person name="Young S.K."/>
            <person name="Zeng Q."/>
            <person name="Gargeya S."/>
            <person name="Fitzgerald M."/>
            <person name="Haas B."/>
            <person name="Abouelleil A."/>
            <person name="Alvarado L."/>
            <person name="Arachchi H.M."/>
            <person name="Berlin A."/>
            <person name="Brown A."/>
            <person name="Chapman S.B."/>
            <person name="Chen Z."/>
            <person name="Dunbar C."/>
            <person name="Freedman E."/>
            <person name="Gearin G."/>
            <person name="Gellesch M."/>
            <person name="Goldberg J."/>
            <person name="Griggs A."/>
            <person name="Gujja S."/>
            <person name="Heiman D."/>
            <person name="Howarth C."/>
            <person name="Larson L."/>
            <person name="Lui A."/>
            <person name="MacDonald P.J.P."/>
            <person name="Mehta T."/>
            <person name="Montmayeur A."/>
            <person name="Murphy C."/>
            <person name="Neiman D."/>
            <person name="Pearson M."/>
            <person name="Priest M."/>
            <person name="Roberts A."/>
            <person name="Saif S."/>
            <person name="Shea T."/>
            <person name="Shenoy N."/>
            <person name="Sisk P."/>
            <person name="Stolte C."/>
            <person name="Sykes S."/>
            <person name="Yandava C."/>
            <person name="Wortman J."/>
            <person name="Nusbaum C."/>
            <person name="Birren B."/>
        </authorList>
    </citation>
    <scope>NUCLEOTIDE SEQUENCE</scope>
    <source>
        <strain evidence="2">R3-111a-1</strain>
    </source>
</reference>
<evidence type="ECO:0000313" key="4">
    <source>
        <dbReference type="Proteomes" id="UP000006039"/>
    </source>
</evidence>
<feature type="compositionally biased region" description="Low complexity" evidence="1">
    <location>
        <begin position="31"/>
        <end position="41"/>
    </location>
</feature>
<dbReference type="Proteomes" id="UP000006039">
    <property type="component" value="Unassembled WGS sequence"/>
</dbReference>
<organism evidence="2">
    <name type="scientific">Gaeumannomyces tritici (strain R3-111a-1)</name>
    <name type="common">Wheat and barley take-all root rot fungus</name>
    <name type="synonym">Gaeumannomyces graminis var. tritici</name>
    <dbReference type="NCBI Taxonomy" id="644352"/>
    <lineage>
        <taxon>Eukaryota</taxon>
        <taxon>Fungi</taxon>
        <taxon>Dikarya</taxon>
        <taxon>Ascomycota</taxon>
        <taxon>Pezizomycotina</taxon>
        <taxon>Sordariomycetes</taxon>
        <taxon>Sordariomycetidae</taxon>
        <taxon>Magnaporthales</taxon>
        <taxon>Magnaporthaceae</taxon>
        <taxon>Gaeumannomyces</taxon>
    </lineage>
</organism>
<sequence length="114" mass="12551">MGAVSDVRKSSSTLASRRGHRSCTTSSTVGARRPTAAAAGRASRRAARSLDCETGCRASALTAHWFALEVDSWLSQFELLPEEGEAERYRDVCFGQYILPDLSKHVLIRPRNRV</sequence>
<dbReference type="RefSeq" id="XP_009219643.1">
    <property type="nucleotide sequence ID" value="XM_009221379.1"/>
</dbReference>
<name>J3NQP2_GAET3</name>
<dbReference type="HOGENOM" id="CLU_2121244_0_0_1"/>